<proteinExistence type="predicted"/>
<dbReference type="GO" id="GO:0046527">
    <property type="term" value="F:glucosyltransferase activity"/>
    <property type="evidence" value="ECO:0007669"/>
    <property type="project" value="TreeGrafter"/>
</dbReference>
<accession>A0A392N7Z2</accession>
<dbReference type="Proteomes" id="UP000265520">
    <property type="component" value="Unassembled WGS sequence"/>
</dbReference>
<name>A0A392N7Z2_9FABA</name>
<organism evidence="1 2">
    <name type="scientific">Trifolium medium</name>
    <dbReference type="NCBI Taxonomy" id="97028"/>
    <lineage>
        <taxon>Eukaryota</taxon>
        <taxon>Viridiplantae</taxon>
        <taxon>Streptophyta</taxon>
        <taxon>Embryophyta</taxon>
        <taxon>Tracheophyta</taxon>
        <taxon>Spermatophyta</taxon>
        <taxon>Magnoliopsida</taxon>
        <taxon>eudicotyledons</taxon>
        <taxon>Gunneridae</taxon>
        <taxon>Pentapetalae</taxon>
        <taxon>rosids</taxon>
        <taxon>fabids</taxon>
        <taxon>Fabales</taxon>
        <taxon>Fabaceae</taxon>
        <taxon>Papilionoideae</taxon>
        <taxon>50 kb inversion clade</taxon>
        <taxon>NPAAA clade</taxon>
        <taxon>Hologalegina</taxon>
        <taxon>IRL clade</taxon>
        <taxon>Trifolieae</taxon>
        <taxon>Trifolium</taxon>
    </lineage>
</organism>
<sequence>TVEDFDDWTSWLLYKGGVGVKGENSWESWWLEEQMHIQTLRGRILETILSARFFLFQYGVVYKLHLTGDDTSLA</sequence>
<dbReference type="GO" id="GO:0005886">
    <property type="term" value="C:plasma membrane"/>
    <property type="evidence" value="ECO:0007669"/>
    <property type="project" value="TreeGrafter"/>
</dbReference>
<dbReference type="EMBL" id="LXQA010030521">
    <property type="protein sequence ID" value="MCH95722.1"/>
    <property type="molecule type" value="Genomic_DNA"/>
</dbReference>
<reference evidence="1 2" key="1">
    <citation type="journal article" date="2018" name="Front. Plant Sci.">
        <title>Red Clover (Trifolium pratense) and Zigzag Clover (T. medium) - A Picture of Genomic Similarities and Differences.</title>
        <authorList>
            <person name="Dluhosova J."/>
            <person name="Istvanek J."/>
            <person name="Nedelnik J."/>
            <person name="Repkova J."/>
        </authorList>
    </citation>
    <scope>NUCLEOTIDE SEQUENCE [LARGE SCALE GENOMIC DNA]</scope>
    <source>
        <strain evidence="2">cv. 10/8</strain>
        <tissue evidence="1">Leaf</tissue>
    </source>
</reference>
<dbReference type="PANTHER" id="PTHR12741:SF67">
    <property type="entry name" value="CALLOSE SYNTHASE 10"/>
    <property type="match status" value="1"/>
</dbReference>
<dbReference type="AlphaFoldDB" id="A0A392N7Z2"/>
<feature type="non-terminal residue" evidence="1">
    <location>
        <position position="74"/>
    </location>
</feature>
<comment type="caution">
    <text evidence="1">The sequence shown here is derived from an EMBL/GenBank/DDBJ whole genome shotgun (WGS) entry which is preliminary data.</text>
</comment>
<evidence type="ECO:0000313" key="2">
    <source>
        <dbReference type="Proteomes" id="UP000265520"/>
    </source>
</evidence>
<evidence type="ECO:0000313" key="1">
    <source>
        <dbReference type="EMBL" id="MCH95722.1"/>
    </source>
</evidence>
<keyword evidence="2" id="KW-1185">Reference proteome</keyword>
<protein>
    <submittedName>
        <fullName evidence="1">Callose synthase 10-like</fullName>
    </submittedName>
</protein>
<dbReference type="PANTHER" id="PTHR12741">
    <property type="entry name" value="LYST-INTERACTING PROTEIN LIP5 DOPAMINE RESPONSIVE PROTEIN DRG-1"/>
    <property type="match status" value="1"/>
</dbReference>
<feature type="non-terminal residue" evidence="1">
    <location>
        <position position="1"/>
    </location>
</feature>